<keyword evidence="2" id="KW-1185">Reference proteome</keyword>
<proteinExistence type="predicted"/>
<name>A0A4Z2I3Z6_9TELE</name>
<evidence type="ECO:0000313" key="1">
    <source>
        <dbReference type="EMBL" id="TNN72789.1"/>
    </source>
</evidence>
<organism evidence="1 2">
    <name type="scientific">Liparis tanakae</name>
    <name type="common">Tanaka's snailfish</name>
    <dbReference type="NCBI Taxonomy" id="230148"/>
    <lineage>
        <taxon>Eukaryota</taxon>
        <taxon>Metazoa</taxon>
        <taxon>Chordata</taxon>
        <taxon>Craniata</taxon>
        <taxon>Vertebrata</taxon>
        <taxon>Euteleostomi</taxon>
        <taxon>Actinopterygii</taxon>
        <taxon>Neopterygii</taxon>
        <taxon>Teleostei</taxon>
        <taxon>Neoteleostei</taxon>
        <taxon>Acanthomorphata</taxon>
        <taxon>Eupercaria</taxon>
        <taxon>Perciformes</taxon>
        <taxon>Cottioidei</taxon>
        <taxon>Cottales</taxon>
        <taxon>Liparidae</taxon>
        <taxon>Liparis</taxon>
    </lineage>
</organism>
<accession>A0A4Z2I3Z6</accession>
<dbReference type="Proteomes" id="UP000314294">
    <property type="component" value="Unassembled WGS sequence"/>
</dbReference>
<dbReference type="EMBL" id="SRLO01000132">
    <property type="protein sequence ID" value="TNN72789.1"/>
    <property type="molecule type" value="Genomic_DNA"/>
</dbReference>
<protein>
    <submittedName>
        <fullName evidence="1">Uncharacterized protein</fullName>
    </submittedName>
</protein>
<gene>
    <name evidence="1" type="ORF">EYF80_016900</name>
</gene>
<reference evidence="1 2" key="1">
    <citation type="submission" date="2019-03" db="EMBL/GenBank/DDBJ databases">
        <title>First draft genome of Liparis tanakae, snailfish: a comprehensive survey of snailfish specific genes.</title>
        <authorList>
            <person name="Kim W."/>
            <person name="Song I."/>
            <person name="Jeong J.-H."/>
            <person name="Kim D."/>
            <person name="Kim S."/>
            <person name="Ryu S."/>
            <person name="Song J.Y."/>
            <person name="Lee S.K."/>
        </authorList>
    </citation>
    <scope>NUCLEOTIDE SEQUENCE [LARGE SCALE GENOMIC DNA]</scope>
    <source>
        <tissue evidence="1">Muscle</tissue>
    </source>
</reference>
<sequence length="127" mass="13907">MRGIDSPRQPITMRDGGYASGRCLYSYLSGRYRLAEQSSFTVRARGSAEDGRSPARRDRSEASAAAGFLVFSWSPYAHPKMMTLVTSSKFPPITSSGLFAPGEPQKTFFYICVHGSSTLMLSINVPI</sequence>
<evidence type="ECO:0000313" key="2">
    <source>
        <dbReference type="Proteomes" id="UP000314294"/>
    </source>
</evidence>
<dbReference type="AlphaFoldDB" id="A0A4Z2I3Z6"/>
<comment type="caution">
    <text evidence="1">The sequence shown here is derived from an EMBL/GenBank/DDBJ whole genome shotgun (WGS) entry which is preliminary data.</text>
</comment>